<keyword evidence="7" id="KW-0131">Cell cycle</keyword>
<name>A0A5A7SD84_9NOCA</name>
<dbReference type="RefSeq" id="WP_149430400.1">
    <property type="nucleotide sequence ID" value="NZ_VLNY01000004.1"/>
</dbReference>
<dbReference type="Pfam" id="PF03799">
    <property type="entry name" value="FtsQ_DivIB_C"/>
    <property type="match status" value="1"/>
</dbReference>
<evidence type="ECO:0000313" key="11">
    <source>
        <dbReference type="EMBL" id="KAA0023142.1"/>
    </source>
</evidence>
<evidence type="ECO:0000256" key="4">
    <source>
        <dbReference type="ARBA" id="ARBA00022692"/>
    </source>
</evidence>
<dbReference type="Gene3D" id="3.10.20.310">
    <property type="entry name" value="membrane protein fhac"/>
    <property type="match status" value="1"/>
</dbReference>
<dbReference type="PANTHER" id="PTHR37820">
    <property type="entry name" value="CELL DIVISION PROTEIN DIVIB"/>
    <property type="match status" value="1"/>
</dbReference>
<evidence type="ECO:0000256" key="7">
    <source>
        <dbReference type="ARBA" id="ARBA00023306"/>
    </source>
</evidence>
<organism evidence="11 12">
    <name type="scientific">Antrihabitans cavernicola</name>
    <dbReference type="NCBI Taxonomy" id="2495913"/>
    <lineage>
        <taxon>Bacteria</taxon>
        <taxon>Bacillati</taxon>
        <taxon>Actinomycetota</taxon>
        <taxon>Actinomycetes</taxon>
        <taxon>Mycobacteriales</taxon>
        <taxon>Nocardiaceae</taxon>
        <taxon>Antrihabitans</taxon>
    </lineage>
</organism>
<dbReference type="PROSITE" id="PS51779">
    <property type="entry name" value="POTRA"/>
    <property type="match status" value="1"/>
</dbReference>
<protein>
    <submittedName>
        <fullName evidence="11">FtsQ-type POTRA domain-containing protein</fullName>
    </submittedName>
</protein>
<sequence length="248" mass="26788">MSRARDRRRRSESSRSGSSRSDETETKTGLRKWWPVWAISAVVVVIALFALAYFTPLLSVRKVSVLGLHSIPQEQVVSALAVPDGRPLLRVDTNAAAKRVAQIPKVAQVRVQRDYPSSIKVTVTERTPVVFFDSPQGTHLLDATGVDYAIEPPPPGVPRLKVGNPGQGDPATKAVLDVLAATPPPLRVQVGEVAAKSISDIRLTLLDGRVVVWGSEEHSDRKAAVALPVLSQQGQTYDVSSPDLPTVK</sequence>
<dbReference type="GO" id="GO:0005886">
    <property type="term" value="C:plasma membrane"/>
    <property type="evidence" value="ECO:0007669"/>
    <property type="project" value="TreeGrafter"/>
</dbReference>
<feature type="compositionally biased region" description="Basic residues" evidence="8">
    <location>
        <begin position="1"/>
        <end position="10"/>
    </location>
</feature>
<keyword evidence="2" id="KW-1003">Cell membrane</keyword>
<evidence type="ECO:0000256" key="1">
    <source>
        <dbReference type="ARBA" id="ARBA00004370"/>
    </source>
</evidence>
<evidence type="ECO:0000256" key="9">
    <source>
        <dbReference type="SAM" id="Phobius"/>
    </source>
</evidence>
<gene>
    <name evidence="11" type="ORF">FOY51_11780</name>
</gene>
<dbReference type="Pfam" id="PF08478">
    <property type="entry name" value="POTRA_1"/>
    <property type="match status" value="1"/>
</dbReference>
<comment type="caution">
    <text evidence="11">The sequence shown here is derived from an EMBL/GenBank/DDBJ whole genome shotgun (WGS) entry which is preliminary data.</text>
</comment>
<evidence type="ECO:0000256" key="6">
    <source>
        <dbReference type="ARBA" id="ARBA00023136"/>
    </source>
</evidence>
<evidence type="ECO:0000256" key="3">
    <source>
        <dbReference type="ARBA" id="ARBA00022618"/>
    </source>
</evidence>
<evidence type="ECO:0000256" key="8">
    <source>
        <dbReference type="SAM" id="MobiDB-lite"/>
    </source>
</evidence>
<dbReference type="InterPro" id="IPR034746">
    <property type="entry name" value="POTRA"/>
</dbReference>
<dbReference type="AlphaFoldDB" id="A0A5A7SD84"/>
<keyword evidence="6 9" id="KW-0472">Membrane</keyword>
<keyword evidence="5 9" id="KW-1133">Transmembrane helix</keyword>
<dbReference type="InterPro" id="IPR005548">
    <property type="entry name" value="Cell_div_FtsQ/DivIB_C"/>
</dbReference>
<keyword evidence="12" id="KW-1185">Reference proteome</keyword>
<dbReference type="GO" id="GO:0051301">
    <property type="term" value="P:cell division"/>
    <property type="evidence" value="ECO:0007669"/>
    <property type="project" value="UniProtKB-KW"/>
</dbReference>
<dbReference type="OrthoDB" id="9790760at2"/>
<evidence type="ECO:0000256" key="5">
    <source>
        <dbReference type="ARBA" id="ARBA00022989"/>
    </source>
</evidence>
<keyword evidence="4 9" id="KW-0812">Transmembrane</keyword>
<feature type="region of interest" description="Disordered" evidence="8">
    <location>
        <begin position="1"/>
        <end position="25"/>
    </location>
</feature>
<feature type="transmembrane region" description="Helical" evidence="9">
    <location>
        <begin position="34"/>
        <end position="54"/>
    </location>
</feature>
<comment type="subcellular location">
    <subcellularLocation>
        <location evidence="1">Membrane</location>
    </subcellularLocation>
</comment>
<feature type="domain" description="POTRA" evidence="10">
    <location>
        <begin position="58"/>
        <end position="126"/>
    </location>
</feature>
<dbReference type="PANTHER" id="PTHR37820:SF1">
    <property type="entry name" value="CELL DIVISION PROTEIN FTSQ"/>
    <property type="match status" value="1"/>
</dbReference>
<dbReference type="Proteomes" id="UP000322244">
    <property type="component" value="Unassembled WGS sequence"/>
</dbReference>
<evidence type="ECO:0000259" key="10">
    <source>
        <dbReference type="PROSITE" id="PS51779"/>
    </source>
</evidence>
<evidence type="ECO:0000256" key="2">
    <source>
        <dbReference type="ARBA" id="ARBA00022475"/>
    </source>
</evidence>
<evidence type="ECO:0000313" key="12">
    <source>
        <dbReference type="Proteomes" id="UP000322244"/>
    </source>
</evidence>
<reference evidence="11 12" key="1">
    <citation type="submission" date="2019-07" db="EMBL/GenBank/DDBJ databases">
        <title>Rhodococcus cavernicolus sp. nov., isolated from a cave.</title>
        <authorList>
            <person name="Lee S.D."/>
        </authorList>
    </citation>
    <scope>NUCLEOTIDE SEQUENCE [LARGE SCALE GENOMIC DNA]</scope>
    <source>
        <strain evidence="11 12">C1-24</strain>
    </source>
</reference>
<dbReference type="EMBL" id="VLNY01000004">
    <property type="protein sequence ID" value="KAA0023142.1"/>
    <property type="molecule type" value="Genomic_DNA"/>
</dbReference>
<accession>A0A5A7SD84</accession>
<keyword evidence="3" id="KW-0132">Cell division</keyword>
<dbReference type="InterPro" id="IPR050487">
    <property type="entry name" value="FtsQ_DivIB"/>
</dbReference>
<proteinExistence type="predicted"/>
<dbReference type="InterPro" id="IPR013685">
    <property type="entry name" value="POTRA_FtsQ_type"/>
</dbReference>